<feature type="non-terminal residue" evidence="1">
    <location>
        <position position="68"/>
    </location>
</feature>
<comment type="caution">
    <text evidence="1">The sequence shown here is derived from an EMBL/GenBank/DDBJ whole genome shotgun (WGS) entry which is preliminary data.</text>
</comment>
<dbReference type="EMBL" id="CAJOBI010148423">
    <property type="protein sequence ID" value="CAF4800078.1"/>
    <property type="molecule type" value="Genomic_DNA"/>
</dbReference>
<dbReference type="Proteomes" id="UP000676336">
    <property type="component" value="Unassembled WGS sequence"/>
</dbReference>
<sequence>MRFSVHAQACPTVCRQVLESLTILAESVPEQFLSLPIINTNNEQQVFVPASEHTTKTDLSDQQLITTP</sequence>
<evidence type="ECO:0000313" key="1">
    <source>
        <dbReference type="EMBL" id="CAF4800078.1"/>
    </source>
</evidence>
<evidence type="ECO:0000313" key="2">
    <source>
        <dbReference type="Proteomes" id="UP000676336"/>
    </source>
</evidence>
<proteinExistence type="predicted"/>
<name>A0A8S3B5W2_9BILA</name>
<organism evidence="1 2">
    <name type="scientific">Rotaria magnacalcarata</name>
    <dbReference type="NCBI Taxonomy" id="392030"/>
    <lineage>
        <taxon>Eukaryota</taxon>
        <taxon>Metazoa</taxon>
        <taxon>Spiralia</taxon>
        <taxon>Gnathifera</taxon>
        <taxon>Rotifera</taxon>
        <taxon>Eurotatoria</taxon>
        <taxon>Bdelloidea</taxon>
        <taxon>Philodinida</taxon>
        <taxon>Philodinidae</taxon>
        <taxon>Rotaria</taxon>
    </lineage>
</organism>
<protein>
    <submittedName>
        <fullName evidence="1">Uncharacterized protein</fullName>
    </submittedName>
</protein>
<gene>
    <name evidence="1" type="ORF">SMN809_LOCUS47137</name>
</gene>
<accession>A0A8S3B5W2</accession>
<reference evidence="1" key="1">
    <citation type="submission" date="2021-02" db="EMBL/GenBank/DDBJ databases">
        <authorList>
            <person name="Nowell W R."/>
        </authorList>
    </citation>
    <scope>NUCLEOTIDE SEQUENCE</scope>
</reference>
<dbReference type="AlphaFoldDB" id="A0A8S3B5W2"/>